<comment type="subcellular location">
    <subcellularLocation>
        <location evidence="2">Mitochondrion outer membrane</location>
        <topology evidence="2">Single-pass membrane protein</topology>
    </subcellularLocation>
</comment>
<evidence type="ECO:0000256" key="7">
    <source>
        <dbReference type="ARBA" id="ARBA00022927"/>
    </source>
</evidence>
<keyword evidence="12" id="KW-1185">Reference proteome</keyword>
<evidence type="ECO:0000256" key="9">
    <source>
        <dbReference type="ARBA" id="ARBA00023128"/>
    </source>
</evidence>
<dbReference type="GO" id="GO:0045040">
    <property type="term" value="P:protein insertion into mitochondrial outer membrane"/>
    <property type="evidence" value="ECO:0007669"/>
    <property type="project" value="InterPro"/>
</dbReference>
<name>A0AA88ANK9_FICCA</name>
<dbReference type="InterPro" id="IPR011990">
    <property type="entry name" value="TPR-like_helical_dom_sf"/>
</dbReference>
<keyword evidence="8" id="KW-1133">Transmembrane helix</keyword>
<keyword evidence="4" id="KW-0813">Transport</keyword>
<dbReference type="SUPFAM" id="SSF48452">
    <property type="entry name" value="TPR-like"/>
    <property type="match status" value="1"/>
</dbReference>
<evidence type="ECO:0000256" key="8">
    <source>
        <dbReference type="ARBA" id="ARBA00022989"/>
    </source>
</evidence>
<evidence type="ECO:0000256" key="6">
    <source>
        <dbReference type="ARBA" id="ARBA00022787"/>
    </source>
</evidence>
<comment type="similarity">
    <text evidence="3">Belongs to the Tom20 family.</text>
</comment>
<sequence length="228" mass="26014">MLPRRQPTATTATLPAELAEKVASLWQELAALKQQFATLAATSHYVSDYESTDDFEGIFDPIFDESNNEGEGKKINFDSIFDPIYDEYVGEEEDQIVNFSPTFDESDGKEEEEDHFSFDPIFGKIEREDECLIFDEDNEEKDLNLKRWARALLELSSFKDVPESKEMVVEAISKLVEALVVDPKKSDTLWCLGNAHITHAFLTSDPYEAKEYFRNAAKSFQQALDEVV</sequence>
<dbReference type="GO" id="GO:0005742">
    <property type="term" value="C:mitochondrial outer membrane translocase complex"/>
    <property type="evidence" value="ECO:0007669"/>
    <property type="project" value="InterPro"/>
</dbReference>
<comment type="caution">
    <text evidence="11">The sequence shown here is derived from an EMBL/GenBank/DDBJ whole genome shotgun (WGS) entry which is preliminary data.</text>
</comment>
<comment type="function">
    <text evidence="1">Central component of the receptor complex responsible for the recognition and translocation of cytosolically synthesized mitochondrial preproteins. Together with TOM22 functions as the transit peptide receptor at the surface of the mitochondrion outer membrane and facilitates the movement of preproteins into the translocation pore.</text>
</comment>
<dbReference type="AlphaFoldDB" id="A0AA88ANK9"/>
<accession>A0AA88ANK9</accession>
<evidence type="ECO:0000256" key="1">
    <source>
        <dbReference type="ARBA" id="ARBA00003450"/>
    </source>
</evidence>
<keyword evidence="5" id="KW-0812">Transmembrane</keyword>
<proteinExistence type="inferred from homology"/>
<dbReference type="Pfam" id="PF06552">
    <property type="entry name" value="TOM20_plant"/>
    <property type="match status" value="1"/>
</dbReference>
<evidence type="ECO:0000256" key="5">
    <source>
        <dbReference type="ARBA" id="ARBA00022692"/>
    </source>
</evidence>
<dbReference type="Proteomes" id="UP001187192">
    <property type="component" value="Unassembled WGS sequence"/>
</dbReference>
<gene>
    <name evidence="11" type="ORF">TIFTF001_012619</name>
</gene>
<dbReference type="EMBL" id="BTGU01000016">
    <property type="protein sequence ID" value="GMN43416.1"/>
    <property type="molecule type" value="Genomic_DNA"/>
</dbReference>
<evidence type="ECO:0000256" key="2">
    <source>
        <dbReference type="ARBA" id="ARBA00004572"/>
    </source>
</evidence>
<dbReference type="PANTHER" id="PTHR32409">
    <property type="entry name" value="MITOCHONDRIAL IMPORT RECEPTOR SUBUNIT TOM20-1-RELATED"/>
    <property type="match status" value="1"/>
</dbReference>
<keyword evidence="7" id="KW-0653">Protein transport</keyword>
<dbReference type="Gene3D" id="1.25.40.10">
    <property type="entry name" value="Tetratricopeptide repeat domain"/>
    <property type="match status" value="1"/>
</dbReference>
<keyword evidence="10" id="KW-0472">Membrane</keyword>
<protein>
    <submittedName>
        <fullName evidence="11">Uncharacterized protein</fullName>
    </submittedName>
</protein>
<evidence type="ECO:0000313" key="12">
    <source>
        <dbReference type="Proteomes" id="UP001187192"/>
    </source>
</evidence>
<evidence type="ECO:0000256" key="3">
    <source>
        <dbReference type="ARBA" id="ARBA00005792"/>
    </source>
</evidence>
<dbReference type="PANTHER" id="PTHR32409:SF3">
    <property type="entry name" value="MITOCHONDRIAL IMPORT RECEPTOR SUBUNIT TOM20-1-RELATED"/>
    <property type="match status" value="1"/>
</dbReference>
<keyword evidence="9" id="KW-0496">Mitochondrion</keyword>
<evidence type="ECO:0000256" key="10">
    <source>
        <dbReference type="ARBA" id="ARBA00023136"/>
    </source>
</evidence>
<organism evidence="11 12">
    <name type="scientific">Ficus carica</name>
    <name type="common">Common fig</name>
    <dbReference type="NCBI Taxonomy" id="3494"/>
    <lineage>
        <taxon>Eukaryota</taxon>
        <taxon>Viridiplantae</taxon>
        <taxon>Streptophyta</taxon>
        <taxon>Embryophyta</taxon>
        <taxon>Tracheophyta</taxon>
        <taxon>Spermatophyta</taxon>
        <taxon>Magnoliopsida</taxon>
        <taxon>eudicotyledons</taxon>
        <taxon>Gunneridae</taxon>
        <taxon>Pentapetalae</taxon>
        <taxon>rosids</taxon>
        <taxon>fabids</taxon>
        <taxon>Rosales</taxon>
        <taxon>Moraceae</taxon>
        <taxon>Ficeae</taxon>
        <taxon>Ficus</taxon>
    </lineage>
</organism>
<evidence type="ECO:0000256" key="4">
    <source>
        <dbReference type="ARBA" id="ARBA00022448"/>
    </source>
</evidence>
<dbReference type="InterPro" id="IPR010547">
    <property type="entry name" value="TOM20_imprt_rcpt"/>
</dbReference>
<dbReference type="GO" id="GO:0015031">
    <property type="term" value="P:protein transport"/>
    <property type="evidence" value="ECO:0007669"/>
    <property type="project" value="UniProtKB-KW"/>
</dbReference>
<evidence type="ECO:0000313" key="11">
    <source>
        <dbReference type="EMBL" id="GMN43416.1"/>
    </source>
</evidence>
<keyword evidence="6" id="KW-1000">Mitochondrion outer membrane</keyword>
<reference evidence="11" key="1">
    <citation type="submission" date="2023-07" db="EMBL/GenBank/DDBJ databases">
        <title>draft genome sequence of fig (Ficus carica).</title>
        <authorList>
            <person name="Takahashi T."/>
            <person name="Nishimura K."/>
        </authorList>
    </citation>
    <scope>NUCLEOTIDE SEQUENCE</scope>
</reference>